<evidence type="ECO:0000313" key="6">
    <source>
        <dbReference type="EMBL" id="NJP48248.1"/>
    </source>
</evidence>
<dbReference type="PRINTS" id="PR00690">
    <property type="entry name" value="ADHESNFAMILY"/>
</dbReference>
<dbReference type="InterPro" id="IPR022434">
    <property type="entry name" value="ABC_LPXTG_lipo_actinobac"/>
</dbReference>
<evidence type="ECO:0000256" key="5">
    <source>
        <dbReference type="RuleBase" id="RU003512"/>
    </source>
</evidence>
<name>A0ABX1A3T7_9ACTN</name>
<dbReference type="Proteomes" id="UP000734511">
    <property type="component" value="Unassembled WGS sequence"/>
</dbReference>
<comment type="similarity">
    <text evidence="5">Belongs to the bacterial solute-binding protein 9 family.</text>
</comment>
<dbReference type="InterPro" id="IPR022435">
    <property type="entry name" value="Surface-anchored_actinobac"/>
</dbReference>
<dbReference type="PRINTS" id="PR00691">
    <property type="entry name" value="ADHESINB"/>
</dbReference>
<dbReference type="InterPro" id="IPR006129">
    <property type="entry name" value="AdhesinB"/>
</dbReference>
<dbReference type="NCBIfam" id="TIGR03772">
    <property type="entry name" value="anch_rpt_subst"/>
    <property type="match status" value="1"/>
</dbReference>
<keyword evidence="2 5" id="KW-0813">Transport</keyword>
<evidence type="ECO:0000256" key="2">
    <source>
        <dbReference type="ARBA" id="ARBA00022448"/>
    </source>
</evidence>
<dbReference type="PANTHER" id="PTHR42953:SF1">
    <property type="entry name" value="METAL-BINDING PROTEIN HI_0362-RELATED"/>
    <property type="match status" value="1"/>
</dbReference>
<evidence type="ECO:0000313" key="7">
    <source>
        <dbReference type="Proteomes" id="UP000734511"/>
    </source>
</evidence>
<dbReference type="Gene3D" id="3.40.50.1980">
    <property type="entry name" value="Nitrogenase molybdenum iron protein domain"/>
    <property type="match status" value="2"/>
</dbReference>
<keyword evidence="4" id="KW-0732">Signal</keyword>
<protein>
    <submittedName>
        <fullName evidence="6">Anchored repeat ABC transporter, substrate-binding protein</fullName>
    </submittedName>
</protein>
<evidence type="ECO:0000256" key="1">
    <source>
        <dbReference type="ARBA" id="ARBA00004196"/>
    </source>
</evidence>
<keyword evidence="3" id="KW-0479">Metal-binding</keyword>
<accession>A0ABX1A3T7</accession>
<dbReference type="InterPro" id="IPR050492">
    <property type="entry name" value="Bact_metal-bind_prot9"/>
</dbReference>
<gene>
    <name evidence="6" type="ORF">HCN08_33335</name>
</gene>
<organism evidence="6 7">
    <name type="scientific">Actinacidiphila epipremni</name>
    <dbReference type="NCBI Taxonomy" id="2053013"/>
    <lineage>
        <taxon>Bacteria</taxon>
        <taxon>Bacillati</taxon>
        <taxon>Actinomycetota</taxon>
        <taxon>Actinomycetes</taxon>
        <taxon>Kitasatosporales</taxon>
        <taxon>Streptomycetaceae</taxon>
        <taxon>Actinacidiphila</taxon>
    </lineage>
</organism>
<evidence type="ECO:0000256" key="4">
    <source>
        <dbReference type="ARBA" id="ARBA00022729"/>
    </source>
</evidence>
<dbReference type="InterPro" id="IPR006128">
    <property type="entry name" value="Lipoprotein_PsaA-like"/>
</dbReference>
<comment type="caution">
    <text evidence="6">The sequence shown here is derived from an EMBL/GenBank/DDBJ whole genome shotgun (WGS) entry which is preliminary data.</text>
</comment>
<dbReference type="EMBL" id="JAATEJ010000043">
    <property type="protein sequence ID" value="NJP48248.1"/>
    <property type="molecule type" value="Genomic_DNA"/>
</dbReference>
<dbReference type="SUPFAM" id="SSF53807">
    <property type="entry name" value="Helical backbone' metal receptor"/>
    <property type="match status" value="1"/>
</dbReference>
<dbReference type="PANTHER" id="PTHR42953">
    <property type="entry name" value="HIGH-AFFINITY ZINC UPTAKE SYSTEM PROTEIN ZNUA-RELATED"/>
    <property type="match status" value="1"/>
</dbReference>
<keyword evidence="7" id="KW-1185">Reference proteome</keyword>
<evidence type="ECO:0000256" key="3">
    <source>
        <dbReference type="ARBA" id="ARBA00022723"/>
    </source>
</evidence>
<dbReference type="RefSeq" id="WP_167987072.1">
    <property type="nucleotide sequence ID" value="NZ_JAATEJ010000043.1"/>
</dbReference>
<dbReference type="Pfam" id="PF01297">
    <property type="entry name" value="ZnuA"/>
    <property type="match status" value="2"/>
</dbReference>
<comment type="subcellular location">
    <subcellularLocation>
        <location evidence="1">Cell envelope</location>
    </subcellularLocation>
</comment>
<dbReference type="NCBIfam" id="NF038134">
    <property type="entry name" value="choice_anch_M"/>
    <property type="match status" value="1"/>
</dbReference>
<proteinExistence type="inferred from homology"/>
<reference evidence="6 7" key="1">
    <citation type="submission" date="2020-03" db="EMBL/GenBank/DDBJ databases">
        <title>WGS of actinomycetes isolated from Thailand.</title>
        <authorList>
            <person name="Thawai C."/>
        </authorList>
    </citation>
    <scope>NUCLEOTIDE SEQUENCE [LARGE SCALE GENOMIC DNA]</scope>
    <source>
        <strain evidence="6 7">PRB2-1</strain>
    </source>
</reference>
<dbReference type="InterPro" id="IPR006127">
    <property type="entry name" value="ZnuA-like"/>
</dbReference>
<sequence length="537" mass="57779">MRRRERAARGKVPTGRRARPFLKALAAVTAAVALLAGCTARPLLEPGTGRLQVITTTGILADLVRNVGGDRVDVASIVPDGADPHTYEPTLRDARNVVYADVAFSNYALLEEHNVIKTLDANLSKDAADVSLVEESAKYAAELIPLVENVHLDTVWLGLRAEGSGAQYGADRGSDVLIQATGATGPGNVYAYLTGTFGDTDVYFDSSDGFDAGSGYRDDTATLPAEAHTHLSWAFTEPGVYTLTLRARLKVDDTAPPVDLGQATYTFAVGVNPHEAGIPGATVLDEGHADLTADLDGGGMDVRYDPGGGGEFTQKRYRADQVVIDVPNKAVEEIPGDSQYRFLGRPGHQVYQLAQAVLGKHVHGEIDPHLWQNVRNVEAYVKLIRDTLIAKDPSGAAGYRARTAAYLDRLDGLDRYVRGTVAKIPPADRNLVTTHDAFAYLAQAYGVTVAGFVTPNPAAEPSLADRRRLADTIRNLHVKAVFLEPNLRSRSSELTQVAAEAHIRVCPIYGDTFDSRAPSYVQMMRFNADSLLACLGT</sequence>
<dbReference type="NCBIfam" id="TIGR03769">
    <property type="entry name" value="P_ac_wall_RPT"/>
    <property type="match status" value="1"/>
</dbReference>